<dbReference type="AlphaFoldDB" id="A0A510X7T1"/>
<evidence type="ECO:0000256" key="4">
    <source>
        <dbReference type="ARBA" id="ARBA00022989"/>
    </source>
</evidence>
<keyword evidence="2" id="KW-1003">Cell membrane</keyword>
<comment type="caution">
    <text evidence="7">The sequence shown here is derived from an EMBL/GenBank/DDBJ whole genome shotgun (WGS) entry which is preliminary data.</text>
</comment>
<protein>
    <submittedName>
        <fullName evidence="7">Amino acid transporter LysE</fullName>
    </submittedName>
</protein>
<feature type="transmembrane region" description="Helical" evidence="6">
    <location>
        <begin position="6"/>
        <end position="25"/>
    </location>
</feature>
<evidence type="ECO:0000256" key="5">
    <source>
        <dbReference type="ARBA" id="ARBA00023136"/>
    </source>
</evidence>
<gene>
    <name evidence="7" type="ORF">HPA02_17060</name>
</gene>
<dbReference type="PANTHER" id="PTHR30086:SF20">
    <property type="entry name" value="ARGININE EXPORTER PROTEIN ARGO-RELATED"/>
    <property type="match status" value="1"/>
</dbReference>
<evidence type="ECO:0000313" key="8">
    <source>
        <dbReference type="Proteomes" id="UP000321275"/>
    </source>
</evidence>
<feature type="transmembrane region" description="Helical" evidence="6">
    <location>
        <begin position="179"/>
        <end position="201"/>
    </location>
</feature>
<dbReference type="Pfam" id="PF01810">
    <property type="entry name" value="LysE"/>
    <property type="match status" value="1"/>
</dbReference>
<dbReference type="GO" id="GO:0005886">
    <property type="term" value="C:plasma membrane"/>
    <property type="evidence" value="ECO:0007669"/>
    <property type="project" value="UniProtKB-SubCell"/>
</dbReference>
<name>A0A510X7T1_9GAMM</name>
<dbReference type="GO" id="GO:0015171">
    <property type="term" value="F:amino acid transmembrane transporter activity"/>
    <property type="evidence" value="ECO:0007669"/>
    <property type="project" value="TreeGrafter"/>
</dbReference>
<feature type="transmembrane region" description="Helical" evidence="6">
    <location>
        <begin position="144"/>
        <end position="167"/>
    </location>
</feature>
<keyword evidence="3 6" id="KW-0812">Transmembrane</keyword>
<comment type="subcellular location">
    <subcellularLocation>
        <location evidence="1">Cell membrane</location>
        <topology evidence="1">Multi-pass membrane protein</topology>
    </subcellularLocation>
</comment>
<keyword evidence="4 6" id="KW-1133">Transmembrane helix</keyword>
<evidence type="ECO:0000256" key="6">
    <source>
        <dbReference type="SAM" id="Phobius"/>
    </source>
</evidence>
<evidence type="ECO:0000256" key="3">
    <source>
        <dbReference type="ARBA" id="ARBA00022692"/>
    </source>
</evidence>
<keyword evidence="5 6" id="KW-0472">Membrane</keyword>
<sequence length="202" mass="20849">MWTSLLHGLAVGAGLIIAIGAQNAFVLNQGLRREHGYLVAAICALCDWLLIGLGVLGVGTLLAQQPALIAVARWGGALFLAWQAGLALRRAGTAQGLVGRGASPRSRRMVILTTLAVTLLNPQVYLDTLLLLGAVGALQPSPGAFVVGAALASCAWFFGLVGAAAWLAPRLASPLTWRLVDLGIAAMLGWIAWQLASGALLA</sequence>
<feature type="transmembrane region" description="Helical" evidence="6">
    <location>
        <begin position="37"/>
        <end position="61"/>
    </location>
</feature>
<organism evidence="7 8">
    <name type="scientific">Bisbaumannia pacifica</name>
    <dbReference type="NCBI Taxonomy" id="77098"/>
    <lineage>
        <taxon>Bacteria</taxon>
        <taxon>Pseudomonadati</taxon>
        <taxon>Pseudomonadota</taxon>
        <taxon>Gammaproteobacteria</taxon>
        <taxon>Oceanospirillales</taxon>
        <taxon>Halomonadaceae</taxon>
        <taxon>Bisbaumannia</taxon>
    </lineage>
</organism>
<dbReference type="PANTHER" id="PTHR30086">
    <property type="entry name" value="ARGININE EXPORTER PROTEIN ARGO"/>
    <property type="match status" value="1"/>
</dbReference>
<evidence type="ECO:0000256" key="2">
    <source>
        <dbReference type="ARBA" id="ARBA00022475"/>
    </source>
</evidence>
<dbReference type="InterPro" id="IPR001123">
    <property type="entry name" value="LeuE-type"/>
</dbReference>
<evidence type="ECO:0000256" key="1">
    <source>
        <dbReference type="ARBA" id="ARBA00004651"/>
    </source>
</evidence>
<dbReference type="RefSeq" id="WP_222593982.1">
    <property type="nucleotide sequence ID" value="NZ_BJUK01000016.1"/>
</dbReference>
<reference evidence="7 8" key="1">
    <citation type="submission" date="2019-07" db="EMBL/GenBank/DDBJ databases">
        <title>Whole genome shotgun sequence of Halomonas pacifica NBRC 102220.</title>
        <authorList>
            <person name="Hosoyama A."/>
            <person name="Uohara A."/>
            <person name="Ohji S."/>
            <person name="Ichikawa N."/>
        </authorList>
    </citation>
    <scope>NUCLEOTIDE SEQUENCE [LARGE SCALE GENOMIC DNA]</scope>
    <source>
        <strain evidence="7 8">NBRC 102220</strain>
    </source>
</reference>
<feature type="transmembrane region" description="Helical" evidence="6">
    <location>
        <begin position="67"/>
        <end position="88"/>
    </location>
</feature>
<proteinExistence type="predicted"/>
<dbReference type="EMBL" id="BJUK01000016">
    <property type="protein sequence ID" value="GEK47423.1"/>
    <property type="molecule type" value="Genomic_DNA"/>
</dbReference>
<evidence type="ECO:0000313" key="7">
    <source>
        <dbReference type="EMBL" id="GEK47423.1"/>
    </source>
</evidence>
<dbReference type="Proteomes" id="UP000321275">
    <property type="component" value="Unassembled WGS sequence"/>
</dbReference>
<accession>A0A510X7T1</accession>
<keyword evidence="8" id="KW-1185">Reference proteome</keyword>
<feature type="transmembrane region" description="Helical" evidence="6">
    <location>
        <begin position="109"/>
        <end position="138"/>
    </location>
</feature>